<feature type="region of interest" description="Disordered" evidence="7">
    <location>
        <begin position="344"/>
        <end position="367"/>
    </location>
</feature>
<evidence type="ECO:0000313" key="9">
    <source>
        <dbReference type="Proteomes" id="UP000325440"/>
    </source>
</evidence>
<feature type="region of interest" description="Disordered" evidence="7">
    <location>
        <begin position="1"/>
        <end position="78"/>
    </location>
</feature>
<feature type="compositionally biased region" description="Low complexity" evidence="7">
    <location>
        <begin position="52"/>
        <end position="64"/>
    </location>
</feature>
<reference evidence="8 9" key="1">
    <citation type="submission" date="2019-08" db="EMBL/GenBank/DDBJ databases">
        <authorList>
            <person name="Alioto T."/>
            <person name="Alioto T."/>
            <person name="Gomez Garrido J."/>
        </authorList>
    </citation>
    <scope>NUCLEOTIDE SEQUENCE [LARGE SCALE GENOMIC DNA]</scope>
</reference>
<evidence type="ECO:0000256" key="1">
    <source>
        <dbReference type="ARBA" id="ARBA00004245"/>
    </source>
</evidence>
<evidence type="ECO:0000256" key="7">
    <source>
        <dbReference type="SAM" id="MobiDB-lite"/>
    </source>
</evidence>
<dbReference type="PROSITE" id="PS51491">
    <property type="entry name" value="TAU_MAP_2"/>
    <property type="match status" value="4"/>
</dbReference>
<proteinExistence type="predicted"/>
<evidence type="ECO:0000256" key="3">
    <source>
        <dbReference type="ARBA" id="ARBA00022553"/>
    </source>
</evidence>
<dbReference type="GO" id="GO:0008017">
    <property type="term" value="F:microtubule binding"/>
    <property type="evidence" value="ECO:0007669"/>
    <property type="project" value="InterPro"/>
</dbReference>
<accession>A0A5E4N8V1</accession>
<dbReference type="GO" id="GO:0031175">
    <property type="term" value="P:neuron projection development"/>
    <property type="evidence" value="ECO:0007669"/>
    <property type="project" value="TreeGrafter"/>
</dbReference>
<dbReference type="AlphaFoldDB" id="A0A5E4N8V1"/>
<feature type="compositionally biased region" description="Polar residues" evidence="7">
    <location>
        <begin position="96"/>
        <end position="123"/>
    </location>
</feature>
<feature type="region of interest" description="Disordered" evidence="7">
    <location>
        <begin position="96"/>
        <end position="182"/>
    </location>
</feature>
<feature type="compositionally biased region" description="Basic and acidic residues" evidence="7">
    <location>
        <begin position="256"/>
        <end position="268"/>
    </location>
</feature>
<keyword evidence="6" id="KW-0493">Microtubule</keyword>
<feature type="compositionally biased region" description="Acidic residues" evidence="7">
    <location>
        <begin position="36"/>
        <end position="51"/>
    </location>
</feature>
<dbReference type="PROSITE" id="PS00229">
    <property type="entry name" value="TAU_MAP_1"/>
    <property type="match status" value="2"/>
</dbReference>
<organism evidence="8 9">
    <name type="scientific">Cinara cedri</name>
    <dbReference type="NCBI Taxonomy" id="506608"/>
    <lineage>
        <taxon>Eukaryota</taxon>
        <taxon>Metazoa</taxon>
        <taxon>Ecdysozoa</taxon>
        <taxon>Arthropoda</taxon>
        <taxon>Hexapoda</taxon>
        <taxon>Insecta</taxon>
        <taxon>Pterygota</taxon>
        <taxon>Neoptera</taxon>
        <taxon>Paraneoptera</taxon>
        <taxon>Hemiptera</taxon>
        <taxon>Sternorrhyncha</taxon>
        <taxon>Aphidomorpha</taxon>
        <taxon>Aphidoidea</taxon>
        <taxon>Aphididae</taxon>
        <taxon>Lachninae</taxon>
        <taxon>Cinara</taxon>
    </lineage>
</organism>
<comment type="subcellular location">
    <subcellularLocation>
        <location evidence="1 6">Cytoplasm</location>
        <location evidence="1 6">Cytoskeleton</location>
    </subcellularLocation>
</comment>
<dbReference type="Pfam" id="PF00418">
    <property type="entry name" value="Tubulin-binding"/>
    <property type="match status" value="4"/>
</dbReference>
<dbReference type="GO" id="GO:0000226">
    <property type="term" value="P:microtubule cytoskeleton organization"/>
    <property type="evidence" value="ECO:0007669"/>
    <property type="project" value="TreeGrafter"/>
</dbReference>
<feature type="compositionally biased region" description="Basic and acidic residues" evidence="7">
    <location>
        <begin position="138"/>
        <end position="147"/>
    </location>
</feature>
<dbReference type="GO" id="GO:0005874">
    <property type="term" value="C:microtubule"/>
    <property type="evidence" value="ECO:0007669"/>
    <property type="project" value="UniProtKB-KW"/>
</dbReference>
<evidence type="ECO:0000256" key="2">
    <source>
        <dbReference type="ARBA" id="ARBA00022490"/>
    </source>
</evidence>
<protein>
    <recommendedName>
        <fullName evidence="6">Microtubule-associated protein</fullName>
    </recommendedName>
</protein>
<dbReference type="PANTHER" id="PTHR11501:SF18">
    <property type="entry name" value="MICROTUBULE-ASSOCIATED PROTEIN"/>
    <property type="match status" value="1"/>
</dbReference>
<evidence type="ECO:0000256" key="5">
    <source>
        <dbReference type="ARBA" id="ARBA00023212"/>
    </source>
</evidence>
<keyword evidence="3" id="KW-0597">Phosphoprotein</keyword>
<dbReference type="PANTHER" id="PTHR11501">
    <property type="entry name" value="MICROTUBULE-ASSOCIATED PROTEIN"/>
    <property type="match status" value="1"/>
</dbReference>
<dbReference type="InterPro" id="IPR001084">
    <property type="entry name" value="MAP_tubulin-bd_rpt"/>
</dbReference>
<dbReference type="GO" id="GO:0043005">
    <property type="term" value="C:neuron projection"/>
    <property type="evidence" value="ECO:0007669"/>
    <property type="project" value="TreeGrafter"/>
</dbReference>
<evidence type="ECO:0000313" key="8">
    <source>
        <dbReference type="EMBL" id="VVC40193.1"/>
    </source>
</evidence>
<dbReference type="OrthoDB" id="9378527at2759"/>
<evidence type="ECO:0000256" key="6">
    <source>
        <dbReference type="RuleBase" id="RU000686"/>
    </source>
</evidence>
<evidence type="ECO:0000256" key="4">
    <source>
        <dbReference type="ARBA" id="ARBA00022737"/>
    </source>
</evidence>
<dbReference type="Proteomes" id="UP000325440">
    <property type="component" value="Unassembled WGS sequence"/>
</dbReference>
<keyword evidence="5 6" id="KW-0206">Cytoskeleton</keyword>
<keyword evidence="2 6" id="KW-0963">Cytoplasm</keyword>
<sequence length="367" mass="39020">MSDEAPPPAPPSQTSPPLTPLPPPPPPPPPPPAQQSDDDGDGGGDGEDGGEDVAVPAPEASTAAADRENASPIKNYIQQTPEQISTIQFENEISPVATNGNLNRPCAWQSNNEPFKDSSNTKSYYRGDDPGKSPSKIPKKDRSELKTPTRAVTPKSPESVQMSATGQKKLPMNKVQVGAAPSPNLKVVRSKVGSLQNTSYKPGGGQVKIENRKLEWKAGTRVVAKNDTYVPGGGDKKIQSVKLQWNAKPKVGSLENKTHKPGGGDKKIETVKLDFKDKAKPKIGSKDNIKHTPGGGTVKIIEDQKLEIKAQSKIGSLDNVKHKPGGGEVKIFDDKSYIKQTAAQIGTPTKSQSSRSSLAGNVAEQEI</sequence>
<keyword evidence="4" id="KW-0677">Repeat</keyword>
<keyword evidence="9" id="KW-1185">Reference proteome</keyword>
<feature type="compositionally biased region" description="Polar residues" evidence="7">
    <location>
        <begin position="156"/>
        <end position="166"/>
    </location>
</feature>
<feature type="compositionally biased region" description="Polar residues" evidence="7">
    <location>
        <begin position="344"/>
        <end position="359"/>
    </location>
</feature>
<gene>
    <name evidence="8" type="ORF">CINCED_3A023528</name>
</gene>
<feature type="compositionally biased region" description="Pro residues" evidence="7">
    <location>
        <begin position="1"/>
        <end position="33"/>
    </location>
</feature>
<feature type="region of interest" description="Disordered" evidence="7">
    <location>
        <begin position="249"/>
        <end position="268"/>
    </location>
</feature>
<dbReference type="SUPFAM" id="SSF101447">
    <property type="entry name" value="Formin homology 2 domain (FH2 domain)"/>
    <property type="match status" value="1"/>
</dbReference>
<dbReference type="EMBL" id="CABPRJ010001901">
    <property type="protein sequence ID" value="VVC40193.1"/>
    <property type="molecule type" value="Genomic_DNA"/>
</dbReference>
<dbReference type="InterPro" id="IPR027324">
    <property type="entry name" value="MAP2/MAP4/Tau"/>
</dbReference>
<name>A0A5E4N8V1_9HEMI</name>